<gene>
    <name evidence="2" type="ORF">US95_C0001G0016</name>
</gene>
<sequence length="95" mass="10388">MVGHVAGSHRTGVRFSLGPLKKMKKIISDLHPKLRDGFVSGMGWAFGVTIGFVLISTLLVILLHILGGLPVVGKWIADIVTETQIQLSRRSILMR</sequence>
<evidence type="ECO:0000256" key="1">
    <source>
        <dbReference type="SAM" id="Phobius"/>
    </source>
</evidence>
<protein>
    <submittedName>
        <fullName evidence="2">Uncharacterized protein</fullName>
    </submittedName>
</protein>
<dbReference type="Proteomes" id="UP000034738">
    <property type="component" value="Unassembled WGS sequence"/>
</dbReference>
<dbReference type="EMBL" id="LBUY01000001">
    <property type="protein sequence ID" value="KKQ75585.1"/>
    <property type="molecule type" value="Genomic_DNA"/>
</dbReference>
<evidence type="ECO:0000313" key="3">
    <source>
        <dbReference type="Proteomes" id="UP000034738"/>
    </source>
</evidence>
<keyword evidence="1" id="KW-0812">Transmembrane</keyword>
<evidence type="ECO:0000313" key="2">
    <source>
        <dbReference type="EMBL" id="KKQ75585.1"/>
    </source>
</evidence>
<keyword evidence="1" id="KW-0472">Membrane</keyword>
<organism evidence="2 3">
    <name type="scientific">Candidatus Woesebacteria bacterium GW2011_GWB1_38_5</name>
    <dbReference type="NCBI Taxonomy" id="1618568"/>
    <lineage>
        <taxon>Bacteria</taxon>
        <taxon>Candidatus Woeseibacteriota</taxon>
    </lineage>
</organism>
<dbReference type="AlphaFoldDB" id="A0A0G0KJA0"/>
<dbReference type="InterPro" id="IPR043723">
    <property type="entry name" value="DUF5665"/>
</dbReference>
<reference evidence="2 3" key="1">
    <citation type="journal article" date="2015" name="Nature">
        <title>rRNA introns, odd ribosomes, and small enigmatic genomes across a large radiation of phyla.</title>
        <authorList>
            <person name="Brown C.T."/>
            <person name="Hug L.A."/>
            <person name="Thomas B.C."/>
            <person name="Sharon I."/>
            <person name="Castelle C.J."/>
            <person name="Singh A."/>
            <person name="Wilkins M.J."/>
            <person name="Williams K.H."/>
            <person name="Banfield J.F."/>
        </authorList>
    </citation>
    <scope>NUCLEOTIDE SEQUENCE [LARGE SCALE GENOMIC DNA]</scope>
</reference>
<comment type="caution">
    <text evidence="2">The sequence shown here is derived from an EMBL/GenBank/DDBJ whole genome shotgun (WGS) entry which is preliminary data.</text>
</comment>
<feature type="transmembrane region" description="Helical" evidence="1">
    <location>
        <begin position="44"/>
        <end position="66"/>
    </location>
</feature>
<proteinExistence type="predicted"/>
<keyword evidence="1" id="KW-1133">Transmembrane helix</keyword>
<name>A0A0G0KJA0_9BACT</name>
<dbReference type="Pfam" id="PF18910">
    <property type="entry name" value="DUF5665"/>
    <property type="match status" value="1"/>
</dbReference>
<accession>A0A0G0KJA0</accession>